<sequence>MKRAWHWTSAASIVTARVGVASNPALRTALERTKHLLASHGIFNMSASDHTDLDQRAHVMVQIVGSKSQLAVD</sequence>
<protein>
    <submittedName>
        <fullName evidence="1">Branched-chain amino acid transport system substrate-binding protein</fullName>
    </submittedName>
</protein>
<organism evidence="1 2">
    <name type="scientific">Paraburkholderia megapolitana</name>
    <dbReference type="NCBI Taxonomy" id="420953"/>
    <lineage>
        <taxon>Bacteria</taxon>
        <taxon>Pseudomonadati</taxon>
        <taxon>Pseudomonadota</taxon>
        <taxon>Betaproteobacteria</taxon>
        <taxon>Burkholderiales</taxon>
        <taxon>Burkholderiaceae</taxon>
        <taxon>Paraburkholderia</taxon>
    </lineage>
</organism>
<proteinExistence type="predicted"/>
<reference evidence="1 2" key="1">
    <citation type="submission" date="2016-10" db="EMBL/GenBank/DDBJ databases">
        <authorList>
            <person name="de Groot N.N."/>
        </authorList>
    </citation>
    <scope>NUCLEOTIDE SEQUENCE [LARGE SCALE GENOMIC DNA]</scope>
    <source>
        <strain evidence="1 2">LMG 23650</strain>
    </source>
</reference>
<evidence type="ECO:0000313" key="2">
    <source>
        <dbReference type="Proteomes" id="UP000199548"/>
    </source>
</evidence>
<dbReference type="AlphaFoldDB" id="A0A1I3SA71"/>
<dbReference type="EMBL" id="FOQU01000008">
    <property type="protein sequence ID" value="SFJ54437.1"/>
    <property type="molecule type" value="Genomic_DNA"/>
</dbReference>
<accession>A0A1I3SA71</accession>
<dbReference type="Proteomes" id="UP000199548">
    <property type="component" value="Unassembled WGS sequence"/>
</dbReference>
<name>A0A1I3SA71_9BURK</name>
<evidence type="ECO:0000313" key="1">
    <source>
        <dbReference type="EMBL" id="SFJ54437.1"/>
    </source>
</evidence>
<dbReference type="Gene3D" id="3.40.50.2300">
    <property type="match status" value="2"/>
</dbReference>
<gene>
    <name evidence="1" type="ORF">SAMN05192543_10858</name>
</gene>
<keyword evidence="2" id="KW-1185">Reference proteome</keyword>
<dbReference type="STRING" id="420953.SAMN05192543_10858"/>